<feature type="region of interest" description="Disordered" evidence="1">
    <location>
        <begin position="339"/>
        <end position="363"/>
    </location>
</feature>
<dbReference type="Pfam" id="PF04177">
    <property type="entry name" value="TAP42"/>
    <property type="match status" value="1"/>
</dbReference>
<dbReference type="InParanoid" id="A0A168T2F5"/>
<protein>
    <recommendedName>
        <fullName evidence="4">TAP42-like protein</fullName>
    </recommendedName>
</protein>
<dbReference type="FunCoup" id="A0A168T2F5">
    <property type="interactions" value="533"/>
</dbReference>
<feature type="region of interest" description="Disordered" evidence="1">
    <location>
        <begin position="238"/>
        <end position="271"/>
    </location>
</feature>
<sequence>MEDLTLGQLFSKGQSQLTYLEETSLASNDPAYQSIVKEATTALGRAQDLIERSAMFSTNELIDDINPSDLKFLMTGAYLGQVVLKEIGDDRGAILKRSKALFEQFLSVCQDHHLMNKDDVTTYEKTIRGTKGPAAQQRQEKIARYKREKALKATIHELRERLDDEKDKQAQRAVTIGSLAGEMDQDLERDWVLALIELEISRAIEQLHGIEQEWVMVQEMEKMRQQMGTMNSVDRRAPLRQQGQESSSSTLDTQLGSQRIRGGPLLSKEGRPLQPFVITNKRQQLKDQVFQPGHNLPTMTIDEYLQQEMDRGNFIQGGGEQPEKEAIDDNDYAALDAETMKQRDWDEFTEANPRGWGNRGNKG</sequence>
<dbReference type="OrthoDB" id="10261753at2759"/>
<organism evidence="2">
    <name type="scientific">Absidia glauca</name>
    <name type="common">Pin mould</name>
    <dbReference type="NCBI Taxonomy" id="4829"/>
    <lineage>
        <taxon>Eukaryota</taxon>
        <taxon>Fungi</taxon>
        <taxon>Fungi incertae sedis</taxon>
        <taxon>Mucoromycota</taxon>
        <taxon>Mucoromycotina</taxon>
        <taxon>Mucoromycetes</taxon>
        <taxon>Mucorales</taxon>
        <taxon>Cunninghamellaceae</taxon>
        <taxon>Absidia</taxon>
    </lineage>
</organism>
<keyword evidence="3" id="KW-1185">Reference proteome</keyword>
<dbReference type="EMBL" id="LT555008">
    <property type="protein sequence ID" value="SAM09360.1"/>
    <property type="molecule type" value="Genomic_DNA"/>
</dbReference>
<gene>
    <name evidence="2" type="primary">ABSGL_15036.1 scaffold 15162</name>
</gene>
<evidence type="ECO:0000313" key="3">
    <source>
        <dbReference type="Proteomes" id="UP000078561"/>
    </source>
</evidence>
<dbReference type="OMA" id="EYELCEA"/>
<evidence type="ECO:0000313" key="2">
    <source>
        <dbReference type="EMBL" id="SAM09360.1"/>
    </source>
</evidence>
<evidence type="ECO:0008006" key="4">
    <source>
        <dbReference type="Google" id="ProtNLM"/>
    </source>
</evidence>
<name>A0A168T2F5_ABSGL</name>
<dbReference type="GO" id="GO:0051721">
    <property type="term" value="F:protein phosphatase 2A binding"/>
    <property type="evidence" value="ECO:0007669"/>
    <property type="project" value="TreeGrafter"/>
</dbReference>
<dbReference type="InterPro" id="IPR007304">
    <property type="entry name" value="TAP46-like"/>
</dbReference>
<dbReference type="GO" id="GO:0009966">
    <property type="term" value="P:regulation of signal transduction"/>
    <property type="evidence" value="ECO:0007669"/>
    <property type="project" value="InterPro"/>
</dbReference>
<evidence type="ECO:0000256" key="1">
    <source>
        <dbReference type="SAM" id="MobiDB-lite"/>
    </source>
</evidence>
<proteinExistence type="predicted"/>
<feature type="compositionally biased region" description="Polar residues" evidence="1">
    <location>
        <begin position="241"/>
        <end position="257"/>
    </location>
</feature>
<accession>A0A168T2F5</accession>
<reference evidence="2" key="1">
    <citation type="submission" date="2016-04" db="EMBL/GenBank/DDBJ databases">
        <authorList>
            <person name="Evans L.H."/>
            <person name="Alamgir A."/>
            <person name="Owens N."/>
            <person name="Weber N.D."/>
            <person name="Virtaneva K."/>
            <person name="Barbian K."/>
            <person name="Babar A."/>
            <person name="Rosenke K."/>
        </authorList>
    </citation>
    <scope>NUCLEOTIDE SEQUENCE [LARGE SCALE GENOMIC DNA]</scope>
    <source>
        <strain evidence="2">CBS 101.48</strain>
    </source>
</reference>
<dbReference type="PANTHER" id="PTHR10933">
    <property type="entry name" value="IMMUNOGLOBULIN-BINDING PROTEIN 1"/>
    <property type="match status" value="1"/>
</dbReference>
<dbReference type="AlphaFoldDB" id="A0A168T2F5"/>
<dbReference type="InterPro" id="IPR038511">
    <property type="entry name" value="TAP42/TAP46-like_sf"/>
</dbReference>
<dbReference type="Proteomes" id="UP000078561">
    <property type="component" value="Unassembled WGS sequence"/>
</dbReference>
<dbReference type="GO" id="GO:0005829">
    <property type="term" value="C:cytosol"/>
    <property type="evidence" value="ECO:0007669"/>
    <property type="project" value="TreeGrafter"/>
</dbReference>
<dbReference type="STRING" id="4829.A0A168T2F5"/>
<dbReference type="GO" id="GO:0035303">
    <property type="term" value="P:regulation of dephosphorylation"/>
    <property type="evidence" value="ECO:0007669"/>
    <property type="project" value="TreeGrafter"/>
</dbReference>
<dbReference type="PANTHER" id="PTHR10933:SF9">
    <property type="entry name" value="IMMUNOGLOBULIN-BINDING PROTEIN 1"/>
    <property type="match status" value="1"/>
</dbReference>
<dbReference type="Gene3D" id="1.25.40.540">
    <property type="entry name" value="TAP42-like family"/>
    <property type="match status" value="1"/>
</dbReference>